<dbReference type="InterPro" id="IPR004960">
    <property type="entry name" value="LipA_acyltrans"/>
</dbReference>
<sequence>MADSQRWSEIRENGFLTGMRFLFLVYRLGGFLAFRIILQPVLLFYFLRNKLARDASLEYLGRLQATFPDDNTPAPGWWNAYRHFNAFANASLDRLAVWANSSILDRISFPDRPILLEQIATGRGAVLLGAHIGNMEICRGLSTRNPDLKLNILVHTQHADMFNRLLREVVGETAITLIEVSDLSPATAIELQGRVDRGEFVAILADRVPASSSERCSEQMFLGKQAKFPDGPFILASLLKCPVYTLFCTREGRGYKIRCQKFADDIKLPRSSRKQAVTGYSERYSRALEQNLRHAPLQWFNFYPFWDQE</sequence>
<keyword evidence="9" id="KW-1185">Reference proteome</keyword>
<proteinExistence type="predicted"/>
<comment type="caution">
    <text evidence="8">The sequence shown here is derived from an EMBL/GenBank/DDBJ whole genome shotgun (WGS) entry which is preliminary data.</text>
</comment>
<evidence type="ECO:0000256" key="5">
    <source>
        <dbReference type="ARBA" id="ARBA00023136"/>
    </source>
</evidence>
<comment type="subcellular location">
    <subcellularLocation>
        <location evidence="1">Cell inner membrane</location>
    </subcellularLocation>
</comment>
<accession>A0A5B0WVS7</accession>
<dbReference type="EMBL" id="VTUX01000005">
    <property type="protein sequence ID" value="KAA1190488.1"/>
    <property type="molecule type" value="Genomic_DNA"/>
</dbReference>
<evidence type="ECO:0000256" key="3">
    <source>
        <dbReference type="ARBA" id="ARBA00022519"/>
    </source>
</evidence>
<protein>
    <submittedName>
        <fullName evidence="8">Lipid A biosynthesis acyltransferase</fullName>
    </submittedName>
</protein>
<dbReference type="RefSeq" id="WP_149611644.1">
    <property type="nucleotide sequence ID" value="NZ_VTUX01000005.1"/>
</dbReference>
<name>A0A5B0WVS7_9GAMM</name>
<dbReference type="PANTHER" id="PTHR30606:SF9">
    <property type="entry name" value="LIPID A BIOSYNTHESIS LAUROYLTRANSFERASE"/>
    <property type="match status" value="1"/>
</dbReference>
<keyword evidence="6 8" id="KW-0012">Acyltransferase</keyword>
<evidence type="ECO:0000256" key="6">
    <source>
        <dbReference type="ARBA" id="ARBA00023315"/>
    </source>
</evidence>
<dbReference type="Proteomes" id="UP000323708">
    <property type="component" value="Unassembled WGS sequence"/>
</dbReference>
<dbReference type="PANTHER" id="PTHR30606">
    <property type="entry name" value="LIPID A BIOSYNTHESIS LAUROYL ACYLTRANSFERASE"/>
    <property type="match status" value="1"/>
</dbReference>
<dbReference type="GO" id="GO:0016746">
    <property type="term" value="F:acyltransferase activity"/>
    <property type="evidence" value="ECO:0007669"/>
    <property type="project" value="UniProtKB-KW"/>
</dbReference>
<dbReference type="AlphaFoldDB" id="A0A5B0WVS7"/>
<keyword evidence="5 7" id="KW-0472">Membrane</keyword>
<evidence type="ECO:0000313" key="8">
    <source>
        <dbReference type="EMBL" id="KAA1190488.1"/>
    </source>
</evidence>
<dbReference type="PIRSF" id="PIRSF028561">
    <property type="entry name" value="Ac_Trasf"/>
    <property type="match status" value="1"/>
</dbReference>
<dbReference type="GO" id="GO:0005886">
    <property type="term" value="C:plasma membrane"/>
    <property type="evidence" value="ECO:0007669"/>
    <property type="project" value="UniProtKB-SubCell"/>
</dbReference>
<gene>
    <name evidence="8" type="ORF">F0M18_11780</name>
</gene>
<reference evidence="8 9" key="1">
    <citation type="submission" date="2019-09" db="EMBL/GenBank/DDBJ databases">
        <authorList>
            <person name="Chen X.-Y."/>
        </authorList>
    </citation>
    <scope>NUCLEOTIDE SEQUENCE [LARGE SCALE GENOMIC DNA]</scope>
    <source>
        <strain evidence="8 9">NY5</strain>
    </source>
</reference>
<dbReference type="Pfam" id="PF03279">
    <property type="entry name" value="Lip_A_acyltrans"/>
    <property type="match status" value="1"/>
</dbReference>
<dbReference type="GO" id="GO:0009247">
    <property type="term" value="P:glycolipid biosynthetic process"/>
    <property type="evidence" value="ECO:0007669"/>
    <property type="project" value="UniProtKB-ARBA"/>
</dbReference>
<keyword evidence="2" id="KW-1003">Cell membrane</keyword>
<keyword evidence="3" id="KW-0997">Cell inner membrane</keyword>
<evidence type="ECO:0000256" key="1">
    <source>
        <dbReference type="ARBA" id="ARBA00004533"/>
    </source>
</evidence>
<organism evidence="8 9">
    <name type="scientific">Pseudohalioglobus sediminis</name>
    <dbReference type="NCBI Taxonomy" id="2606449"/>
    <lineage>
        <taxon>Bacteria</taxon>
        <taxon>Pseudomonadati</taxon>
        <taxon>Pseudomonadota</taxon>
        <taxon>Gammaproteobacteria</taxon>
        <taxon>Cellvibrionales</taxon>
        <taxon>Halieaceae</taxon>
        <taxon>Pseudohalioglobus</taxon>
    </lineage>
</organism>
<evidence type="ECO:0000256" key="7">
    <source>
        <dbReference type="SAM" id="Phobius"/>
    </source>
</evidence>
<dbReference type="CDD" id="cd07984">
    <property type="entry name" value="LPLAT_LABLAT-like"/>
    <property type="match status" value="1"/>
</dbReference>
<dbReference type="InterPro" id="IPR014548">
    <property type="entry name" value="Ac_Trasf"/>
</dbReference>
<keyword evidence="7" id="KW-0812">Transmembrane</keyword>
<evidence type="ECO:0000256" key="2">
    <source>
        <dbReference type="ARBA" id="ARBA00022475"/>
    </source>
</evidence>
<feature type="transmembrane region" description="Helical" evidence="7">
    <location>
        <begin position="21"/>
        <end position="47"/>
    </location>
</feature>
<keyword evidence="7" id="KW-1133">Transmembrane helix</keyword>
<keyword evidence="4 8" id="KW-0808">Transferase</keyword>
<evidence type="ECO:0000256" key="4">
    <source>
        <dbReference type="ARBA" id="ARBA00022679"/>
    </source>
</evidence>
<evidence type="ECO:0000313" key="9">
    <source>
        <dbReference type="Proteomes" id="UP000323708"/>
    </source>
</evidence>